<dbReference type="RefSeq" id="WP_093392067.1">
    <property type="nucleotide sequence ID" value="NZ_LT629736.1"/>
</dbReference>
<keyword evidence="4" id="KW-0472">Membrane</keyword>
<evidence type="ECO:0000256" key="7">
    <source>
        <dbReference type="SAM" id="MobiDB-lite"/>
    </source>
</evidence>
<comment type="subcellular location">
    <subcellularLocation>
        <location evidence="1">Membrane</location>
    </subcellularLocation>
</comment>
<dbReference type="InterPro" id="IPR029151">
    <property type="entry name" value="Sensor-like_sf"/>
</dbReference>
<reference evidence="10" key="1">
    <citation type="submission" date="2016-10" db="EMBL/GenBank/DDBJ databases">
        <authorList>
            <person name="Varghese N."/>
            <person name="Submissions S."/>
        </authorList>
    </citation>
    <scope>NUCLEOTIDE SEQUENCE [LARGE SCALE GENOMIC DNA]</scope>
    <source>
        <strain evidence="10">NRRL B-51270</strain>
    </source>
</reference>
<dbReference type="Gene3D" id="1.10.287.950">
    <property type="entry name" value="Methyl-accepting chemotaxis protein"/>
    <property type="match status" value="1"/>
</dbReference>
<dbReference type="EMBL" id="LT629736">
    <property type="protein sequence ID" value="SDS12149.1"/>
    <property type="molecule type" value="Genomic_DNA"/>
</dbReference>
<name>A0A1H1PN30_9GAMM</name>
<proteinExistence type="predicted"/>
<dbReference type="GO" id="GO:0016020">
    <property type="term" value="C:membrane"/>
    <property type="evidence" value="ECO:0007669"/>
    <property type="project" value="UniProtKB-SubCell"/>
</dbReference>
<keyword evidence="5 6" id="KW-0807">Transducer</keyword>
<dbReference type="SUPFAM" id="SSF58104">
    <property type="entry name" value="Methyl-accepting chemotaxis protein (MCP) signaling domain"/>
    <property type="match status" value="1"/>
</dbReference>
<dbReference type="Proteomes" id="UP000243207">
    <property type="component" value="Chromosome I"/>
</dbReference>
<evidence type="ECO:0000256" key="5">
    <source>
        <dbReference type="ARBA" id="ARBA00023224"/>
    </source>
</evidence>
<dbReference type="PROSITE" id="PS50111">
    <property type="entry name" value="CHEMOTAXIS_TRANSDUC_2"/>
    <property type="match status" value="1"/>
</dbReference>
<evidence type="ECO:0000313" key="9">
    <source>
        <dbReference type="EMBL" id="SDS12149.1"/>
    </source>
</evidence>
<dbReference type="Pfam" id="PF00015">
    <property type="entry name" value="MCPsignal"/>
    <property type="match status" value="1"/>
</dbReference>
<feature type="domain" description="Methyl-accepting transducer" evidence="8">
    <location>
        <begin position="57"/>
        <end position="294"/>
    </location>
</feature>
<evidence type="ECO:0000313" key="10">
    <source>
        <dbReference type="Proteomes" id="UP000243207"/>
    </source>
</evidence>
<evidence type="ECO:0000256" key="6">
    <source>
        <dbReference type="PROSITE-ProRule" id="PRU00284"/>
    </source>
</evidence>
<dbReference type="GO" id="GO:0007165">
    <property type="term" value="P:signal transduction"/>
    <property type="evidence" value="ECO:0007669"/>
    <property type="project" value="UniProtKB-KW"/>
</dbReference>
<dbReference type="OrthoDB" id="9806477at2"/>
<gene>
    <name evidence="9" type="ORF">SAMN05216421_0945</name>
</gene>
<evidence type="ECO:0000256" key="3">
    <source>
        <dbReference type="ARBA" id="ARBA00022989"/>
    </source>
</evidence>
<dbReference type="AlphaFoldDB" id="A0A1H1PN30"/>
<dbReference type="STRING" id="487184.SAMN05216421_0945"/>
<evidence type="ECO:0000256" key="4">
    <source>
        <dbReference type="ARBA" id="ARBA00023136"/>
    </source>
</evidence>
<evidence type="ECO:0000259" key="8">
    <source>
        <dbReference type="PROSITE" id="PS50111"/>
    </source>
</evidence>
<keyword evidence="2" id="KW-0812">Transmembrane</keyword>
<keyword evidence="3" id="KW-1133">Transmembrane helix</keyword>
<feature type="compositionally biased region" description="Polar residues" evidence="7">
    <location>
        <begin position="466"/>
        <end position="476"/>
    </location>
</feature>
<keyword evidence="10" id="KW-1185">Reference proteome</keyword>
<organism evidence="9 10">
    <name type="scientific">Halopseudomonas xinjiangensis</name>
    <dbReference type="NCBI Taxonomy" id="487184"/>
    <lineage>
        <taxon>Bacteria</taxon>
        <taxon>Pseudomonadati</taxon>
        <taxon>Pseudomonadota</taxon>
        <taxon>Gammaproteobacteria</taxon>
        <taxon>Pseudomonadales</taxon>
        <taxon>Pseudomonadaceae</taxon>
        <taxon>Halopseudomonas</taxon>
    </lineage>
</organism>
<dbReference type="Gene3D" id="3.30.450.20">
    <property type="entry name" value="PAS domain"/>
    <property type="match status" value="1"/>
</dbReference>
<accession>A0A1H1PN30</accession>
<evidence type="ECO:0000256" key="1">
    <source>
        <dbReference type="ARBA" id="ARBA00004370"/>
    </source>
</evidence>
<dbReference type="SMART" id="SM00283">
    <property type="entry name" value="MA"/>
    <property type="match status" value="1"/>
</dbReference>
<dbReference type="GO" id="GO:0006935">
    <property type="term" value="P:chemotaxis"/>
    <property type="evidence" value="ECO:0007669"/>
    <property type="project" value="UniProtKB-ARBA"/>
</dbReference>
<protein>
    <submittedName>
        <fullName evidence="9">Cache domain-containing protein</fullName>
    </submittedName>
</protein>
<feature type="region of interest" description="Disordered" evidence="7">
    <location>
        <begin position="466"/>
        <end position="487"/>
    </location>
</feature>
<sequence length="487" mass="52607">MGLFTFSRINSADSLVYTRLFGNLDLSVKPSAQRGSLSGLPEFVERLHQRIATSLDAAVGIAAHAPQLASIAGETERNGEQLSQSAEMIASAIEEISTTLESELVPSASAIAGLAGQVTSKLRQCETDSRLVLTQVDTIQNAESQLAGEIQRLGKQIEEVTQVIGMIATISQQTNLLALNAAIEAARAGEQGRGFAVVAEEVRRLAGHTTEATDRVSTIIEGFRGGMQHLQDAGESMHRSIAEGRDGILRVDQRLADAVQGMEQLDQRMTSMASGTEQIGAAVRSVSEDVQSISGVAHQLLRKAAQVSQHSEAVRSEGDHLLDGLGRFQLGVHQQVRERIERFATEPALLDGTAQAERAMQEYIARDHRFELMYLVGADGTQVSENIFAKDLADTGKGSVRGRNWVGRPWFKAVRDDLKPYISPVYRSSATDAFCFTLSAPVFDRQGQLRYVLGADVRLSALLNQPGQSRPQTATGDESCAGLLPSR</sequence>
<dbReference type="SUPFAM" id="SSF103190">
    <property type="entry name" value="Sensory domain-like"/>
    <property type="match status" value="1"/>
</dbReference>
<dbReference type="InterPro" id="IPR004089">
    <property type="entry name" value="MCPsignal_dom"/>
</dbReference>
<dbReference type="CDD" id="cd12914">
    <property type="entry name" value="PDC1_DGC_like"/>
    <property type="match status" value="1"/>
</dbReference>
<evidence type="ECO:0000256" key="2">
    <source>
        <dbReference type="ARBA" id="ARBA00022692"/>
    </source>
</evidence>
<dbReference type="PANTHER" id="PTHR32089">
    <property type="entry name" value="METHYL-ACCEPTING CHEMOTAXIS PROTEIN MCPB"/>
    <property type="match status" value="1"/>
</dbReference>
<dbReference type="PANTHER" id="PTHR32089:SF112">
    <property type="entry name" value="LYSOZYME-LIKE PROTEIN-RELATED"/>
    <property type="match status" value="1"/>
</dbReference>